<feature type="signal peptide" evidence="1">
    <location>
        <begin position="1"/>
        <end position="21"/>
    </location>
</feature>
<feature type="chain" id="PRO_5023091222" description="Ice-binding protein C-terminal domain-containing protein" evidence="1">
    <location>
        <begin position="22"/>
        <end position="230"/>
    </location>
</feature>
<evidence type="ECO:0000259" key="2">
    <source>
        <dbReference type="Pfam" id="PF07589"/>
    </source>
</evidence>
<dbReference type="EMBL" id="SIHJ01000001">
    <property type="protein sequence ID" value="TWT37594.1"/>
    <property type="molecule type" value="Genomic_DNA"/>
</dbReference>
<evidence type="ECO:0000256" key="1">
    <source>
        <dbReference type="SAM" id="SignalP"/>
    </source>
</evidence>
<proteinExistence type="predicted"/>
<dbReference type="InterPro" id="IPR013424">
    <property type="entry name" value="Ice-binding_C"/>
</dbReference>
<dbReference type="Pfam" id="PF07589">
    <property type="entry name" value="PEP-CTERM"/>
    <property type="match status" value="1"/>
</dbReference>
<dbReference type="RefSeq" id="WP_146564920.1">
    <property type="nucleotide sequence ID" value="NZ_SIHJ01000001.1"/>
</dbReference>
<keyword evidence="4" id="KW-1185">Reference proteome</keyword>
<dbReference type="AlphaFoldDB" id="A0A5C5VG26"/>
<gene>
    <name evidence="3" type="ORF">KOR34_25480</name>
</gene>
<organism evidence="3 4">
    <name type="scientific">Posidoniimonas corsicana</name>
    <dbReference type="NCBI Taxonomy" id="1938618"/>
    <lineage>
        <taxon>Bacteria</taxon>
        <taxon>Pseudomonadati</taxon>
        <taxon>Planctomycetota</taxon>
        <taxon>Planctomycetia</taxon>
        <taxon>Pirellulales</taxon>
        <taxon>Lacipirellulaceae</taxon>
        <taxon>Posidoniimonas</taxon>
    </lineage>
</organism>
<accession>A0A5C5VG26</accession>
<dbReference type="Proteomes" id="UP000316714">
    <property type="component" value="Unassembled WGS sequence"/>
</dbReference>
<comment type="caution">
    <text evidence="3">The sequence shown here is derived from an EMBL/GenBank/DDBJ whole genome shotgun (WGS) entry which is preliminary data.</text>
</comment>
<name>A0A5C5VG26_9BACT</name>
<evidence type="ECO:0000313" key="3">
    <source>
        <dbReference type="EMBL" id="TWT37594.1"/>
    </source>
</evidence>
<dbReference type="OrthoDB" id="284598at2"/>
<protein>
    <recommendedName>
        <fullName evidence="2">Ice-binding protein C-terminal domain-containing protein</fullName>
    </recommendedName>
</protein>
<evidence type="ECO:0000313" key="4">
    <source>
        <dbReference type="Proteomes" id="UP000316714"/>
    </source>
</evidence>
<sequence precursor="true">MKMFARVSCLVLLAAVGQANGAVLVPNSIDAPFEDWSRGYDDSTYAEWDAFTSAFGAPNSPDVGEVENAAATLQQTSFGAIITSTNNIYSPAGPSAFDVNIPGLGLGAGTTRVVAQIVLSAFGTELDTDSVLLTPAAGSAAAPTYTVAGAGAGVLEYLFAWDVPGNDSSYQLQFAAGGAHMSLDRVVVDTYTQADAFTAFPTNVPEPATAALAALGLLTAVGVRRRATQG</sequence>
<reference evidence="3 4" key="1">
    <citation type="submission" date="2019-02" db="EMBL/GenBank/DDBJ databases">
        <title>Deep-cultivation of Planctomycetes and their phenomic and genomic characterization uncovers novel biology.</title>
        <authorList>
            <person name="Wiegand S."/>
            <person name="Jogler M."/>
            <person name="Boedeker C."/>
            <person name="Pinto D."/>
            <person name="Vollmers J."/>
            <person name="Rivas-Marin E."/>
            <person name="Kohn T."/>
            <person name="Peeters S.H."/>
            <person name="Heuer A."/>
            <person name="Rast P."/>
            <person name="Oberbeckmann S."/>
            <person name="Bunk B."/>
            <person name="Jeske O."/>
            <person name="Meyerdierks A."/>
            <person name="Storesund J.E."/>
            <person name="Kallscheuer N."/>
            <person name="Luecker S."/>
            <person name="Lage O.M."/>
            <person name="Pohl T."/>
            <person name="Merkel B.J."/>
            <person name="Hornburger P."/>
            <person name="Mueller R.-W."/>
            <person name="Bruemmer F."/>
            <person name="Labrenz M."/>
            <person name="Spormann A.M."/>
            <person name="Op Den Camp H."/>
            <person name="Overmann J."/>
            <person name="Amann R."/>
            <person name="Jetten M.S.M."/>
            <person name="Mascher T."/>
            <person name="Medema M.H."/>
            <person name="Devos D.P."/>
            <person name="Kaster A.-K."/>
            <person name="Ovreas L."/>
            <person name="Rohde M."/>
            <person name="Galperin M.Y."/>
            <person name="Jogler C."/>
        </authorList>
    </citation>
    <scope>NUCLEOTIDE SEQUENCE [LARGE SCALE GENOMIC DNA]</scope>
    <source>
        <strain evidence="3 4">KOR34</strain>
    </source>
</reference>
<feature type="domain" description="Ice-binding protein C-terminal" evidence="2">
    <location>
        <begin position="204"/>
        <end position="226"/>
    </location>
</feature>
<keyword evidence="1" id="KW-0732">Signal</keyword>